<evidence type="ECO:0000313" key="2">
    <source>
        <dbReference type="EMBL" id="MBW0578482.1"/>
    </source>
</evidence>
<dbReference type="AlphaFoldDB" id="A0A9Q3Q057"/>
<evidence type="ECO:0000313" key="3">
    <source>
        <dbReference type="Proteomes" id="UP000765509"/>
    </source>
</evidence>
<sequence>MVPLGPQQNWAQGASNSPTDRGVQTVAYGPRTAGLQKTEMAKNGHTSSNHQKSPRTPKRPKRPWNQILSRFIIEEATAQDHHRGLFEAISKDNGEKTP</sequence>
<dbReference type="Proteomes" id="UP000765509">
    <property type="component" value="Unassembled WGS sequence"/>
</dbReference>
<comment type="caution">
    <text evidence="2">The sequence shown here is derived from an EMBL/GenBank/DDBJ whole genome shotgun (WGS) entry which is preliminary data.</text>
</comment>
<name>A0A9Q3Q057_9BASI</name>
<protein>
    <submittedName>
        <fullName evidence="2">Uncharacterized protein</fullName>
    </submittedName>
</protein>
<feature type="region of interest" description="Disordered" evidence="1">
    <location>
        <begin position="78"/>
        <end position="98"/>
    </location>
</feature>
<feature type="region of interest" description="Disordered" evidence="1">
    <location>
        <begin position="1"/>
        <end position="64"/>
    </location>
</feature>
<keyword evidence="3" id="KW-1185">Reference proteome</keyword>
<reference evidence="2" key="1">
    <citation type="submission" date="2021-03" db="EMBL/GenBank/DDBJ databases">
        <title>Draft genome sequence of rust myrtle Austropuccinia psidii MF-1, a brazilian biotype.</title>
        <authorList>
            <person name="Quecine M.C."/>
            <person name="Pachon D.M.R."/>
            <person name="Bonatelli M.L."/>
            <person name="Correr F.H."/>
            <person name="Franceschini L.M."/>
            <person name="Leite T.F."/>
            <person name="Margarido G.R.A."/>
            <person name="Almeida C.A."/>
            <person name="Ferrarezi J.A."/>
            <person name="Labate C.A."/>
        </authorList>
    </citation>
    <scope>NUCLEOTIDE SEQUENCE</scope>
    <source>
        <strain evidence="2">MF-1</strain>
    </source>
</reference>
<proteinExistence type="predicted"/>
<feature type="compositionally biased region" description="Polar residues" evidence="1">
    <location>
        <begin position="1"/>
        <end position="19"/>
    </location>
</feature>
<evidence type="ECO:0000256" key="1">
    <source>
        <dbReference type="SAM" id="MobiDB-lite"/>
    </source>
</evidence>
<gene>
    <name evidence="2" type="ORF">O181_118197</name>
</gene>
<feature type="compositionally biased region" description="Basic residues" evidence="1">
    <location>
        <begin position="52"/>
        <end position="62"/>
    </location>
</feature>
<accession>A0A9Q3Q057</accession>
<organism evidence="2 3">
    <name type="scientific">Austropuccinia psidii MF-1</name>
    <dbReference type="NCBI Taxonomy" id="1389203"/>
    <lineage>
        <taxon>Eukaryota</taxon>
        <taxon>Fungi</taxon>
        <taxon>Dikarya</taxon>
        <taxon>Basidiomycota</taxon>
        <taxon>Pucciniomycotina</taxon>
        <taxon>Pucciniomycetes</taxon>
        <taxon>Pucciniales</taxon>
        <taxon>Sphaerophragmiaceae</taxon>
        <taxon>Austropuccinia</taxon>
    </lineage>
</organism>
<dbReference type="EMBL" id="AVOT02102883">
    <property type="protein sequence ID" value="MBW0578482.1"/>
    <property type="molecule type" value="Genomic_DNA"/>
</dbReference>